<sequence>MSGKSGSTQKKKKNAPCPWLCEYIPKNVPPPGPAQATLHPRKDVFVLKVAKVGANGERRCKMELELVTPKFPEKKPPGRIDTRETQCDPIPPPCTCCRPRRSKNTKKQ</sequence>
<accession>A0AAD7Z2W6</accession>
<comment type="caution">
    <text evidence="1">The sequence shown here is derived from an EMBL/GenBank/DDBJ whole genome shotgun (WGS) entry which is preliminary data.</text>
</comment>
<organism evidence="1 2">
    <name type="scientific">Mythimna separata</name>
    <name type="common">Oriental armyworm</name>
    <name type="synonym">Pseudaletia separata</name>
    <dbReference type="NCBI Taxonomy" id="271217"/>
    <lineage>
        <taxon>Eukaryota</taxon>
        <taxon>Metazoa</taxon>
        <taxon>Ecdysozoa</taxon>
        <taxon>Arthropoda</taxon>
        <taxon>Hexapoda</taxon>
        <taxon>Insecta</taxon>
        <taxon>Pterygota</taxon>
        <taxon>Neoptera</taxon>
        <taxon>Endopterygota</taxon>
        <taxon>Lepidoptera</taxon>
        <taxon>Glossata</taxon>
        <taxon>Ditrysia</taxon>
        <taxon>Noctuoidea</taxon>
        <taxon>Noctuidae</taxon>
        <taxon>Noctuinae</taxon>
        <taxon>Hadenini</taxon>
        <taxon>Mythimna</taxon>
    </lineage>
</organism>
<protein>
    <submittedName>
        <fullName evidence="1">Uncharacterized protein</fullName>
    </submittedName>
</protein>
<proteinExistence type="predicted"/>
<name>A0AAD7Z2W6_MYTSE</name>
<dbReference type="AlphaFoldDB" id="A0AAD7Z2W6"/>
<evidence type="ECO:0000313" key="2">
    <source>
        <dbReference type="Proteomes" id="UP001231518"/>
    </source>
</evidence>
<evidence type="ECO:0000313" key="1">
    <source>
        <dbReference type="EMBL" id="KAJ8737152.1"/>
    </source>
</evidence>
<dbReference type="EMBL" id="JARGEI010000001">
    <property type="protein sequence ID" value="KAJ8737152.1"/>
    <property type="molecule type" value="Genomic_DNA"/>
</dbReference>
<gene>
    <name evidence="1" type="ORF">PYW07_000423</name>
</gene>
<reference evidence="1" key="1">
    <citation type="submission" date="2023-03" db="EMBL/GenBank/DDBJ databases">
        <title>Chromosome-level genomes of two armyworms, Mythimna separata and Mythimna loreyi, provide insights into the biosynthesis and reception of sex pheromones.</title>
        <authorList>
            <person name="Zhao H."/>
        </authorList>
    </citation>
    <scope>NUCLEOTIDE SEQUENCE</scope>
    <source>
        <strain evidence="1">BeijingLab</strain>
        <tissue evidence="1">Pupa</tissue>
    </source>
</reference>
<keyword evidence="2" id="KW-1185">Reference proteome</keyword>
<dbReference type="Proteomes" id="UP001231518">
    <property type="component" value="Chromosome 1"/>
</dbReference>